<dbReference type="EMBL" id="KL363213">
    <property type="protein sequence ID" value="KFD53792.1"/>
    <property type="molecule type" value="Genomic_DNA"/>
</dbReference>
<protein>
    <submittedName>
        <fullName evidence="1">Uncharacterized protein</fullName>
    </submittedName>
</protein>
<reference evidence="1 2" key="1">
    <citation type="journal article" date="2014" name="Nat. Genet.">
        <title>Genome and transcriptome of the porcine whipworm Trichuris suis.</title>
        <authorList>
            <person name="Jex A.R."/>
            <person name="Nejsum P."/>
            <person name="Schwarz E.M."/>
            <person name="Hu L."/>
            <person name="Young N.D."/>
            <person name="Hall R.S."/>
            <person name="Korhonen P.K."/>
            <person name="Liao S."/>
            <person name="Thamsborg S."/>
            <person name="Xia J."/>
            <person name="Xu P."/>
            <person name="Wang S."/>
            <person name="Scheerlinck J.P."/>
            <person name="Hofmann A."/>
            <person name="Sternberg P.W."/>
            <person name="Wang J."/>
            <person name="Gasser R.B."/>
        </authorList>
    </citation>
    <scope>NUCLEOTIDE SEQUENCE [LARGE SCALE GENOMIC DNA]</scope>
    <source>
        <strain evidence="1">DCEP-RM93M</strain>
    </source>
</reference>
<organism evidence="1 2">
    <name type="scientific">Trichuris suis</name>
    <name type="common">pig whipworm</name>
    <dbReference type="NCBI Taxonomy" id="68888"/>
    <lineage>
        <taxon>Eukaryota</taxon>
        <taxon>Metazoa</taxon>
        <taxon>Ecdysozoa</taxon>
        <taxon>Nematoda</taxon>
        <taxon>Enoplea</taxon>
        <taxon>Dorylaimia</taxon>
        <taxon>Trichinellida</taxon>
        <taxon>Trichuridae</taxon>
        <taxon>Trichuris</taxon>
    </lineage>
</organism>
<dbReference type="AlphaFoldDB" id="A0A085M996"/>
<accession>A0A085M996</accession>
<name>A0A085M996_9BILA</name>
<dbReference type="Proteomes" id="UP000030764">
    <property type="component" value="Unassembled WGS sequence"/>
</dbReference>
<gene>
    <name evidence="1" type="ORF">M513_05298</name>
</gene>
<keyword evidence="2" id="KW-1185">Reference proteome</keyword>
<proteinExistence type="predicted"/>
<evidence type="ECO:0000313" key="2">
    <source>
        <dbReference type="Proteomes" id="UP000030764"/>
    </source>
</evidence>
<sequence>MVETRKLNCNAQWTGFTRVSFISRSSRRLVPKIGEPEALIQVRVLFISGSIDLLEPTVAKSAMVKHLWSSATVTLRGYPQATEANKIATKLAGRSQTVCECFLSSVRVHCDSLENY</sequence>
<evidence type="ECO:0000313" key="1">
    <source>
        <dbReference type="EMBL" id="KFD53792.1"/>
    </source>
</evidence>